<organism evidence="2 3">
    <name type="scientific">Glycine soja</name>
    <name type="common">Wild soybean</name>
    <dbReference type="NCBI Taxonomy" id="3848"/>
    <lineage>
        <taxon>Eukaryota</taxon>
        <taxon>Viridiplantae</taxon>
        <taxon>Streptophyta</taxon>
        <taxon>Embryophyta</taxon>
        <taxon>Tracheophyta</taxon>
        <taxon>Spermatophyta</taxon>
        <taxon>Magnoliopsida</taxon>
        <taxon>eudicotyledons</taxon>
        <taxon>Gunneridae</taxon>
        <taxon>Pentapetalae</taxon>
        <taxon>rosids</taxon>
        <taxon>fabids</taxon>
        <taxon>Fabales</taxon>
        <taxon>Fabaceae</taxon>
        <taxon>Papilionoideae</taxon>
        <taxon>50 kb inversion clade</taxon>
        <taxon>NPAAA clade</taxon>
        <taxon>indigoferoid/millettioid clade</taxon>
        <taxon>Phaseoleae</taxon>
        <taxon>Glycine</taxon>
        <taxon>Glycine subgen. Soja</taxon>
    </lineage>
</organism>
<comment type="caution">
    <text evidence="2">The sequence shown here is derived from an EMBL/GenBank/DDBJ whole genome shotgun (WGS) entry which is preliminary data.</text>
</comment>
<protein>
    <submittedName>
        <fullName evidence="2">Uncharacterized protein</fullName>
    </submittedName>
</protein>
<evidence type="ECO:0000313" key="3">
    <source>
        <dbReference type="Proteomes" id="UP000289340"/>
    </source>
</evidence>
<sequence length="58" mass="7060">KNVDDSETHNDNYKTMVAANNEHTRIDEDEQQFDENQSRIEEMKMREFERRNELSVNE</sequence>
<feature type="compositionally biased region" description="Basic and acidic residues" evidence="1">
    <location>
        <begin position="1"/>
        <end position="12"/>
    </location>
</feature>
<feature type="region of interest" description="Disordered" evidence="1">
    <location>
        <begin position="1"/>
        <end position="25"/>
    </location>
</feature>
<evidence type="ECO:0000313" key="2">
    <source>
        <dbReference type="EMBL" id="RZB70032.1"/>
    </source>
</evidence>
<reference evidence="2 3" key="1">
    <citation type="submission" date="2018-09" db="EMBL/GenBank/DDBJ databases">
        <title>A high-quality reference genome of wild soybean provides a powerful tool to mine soybean genomes.</title>
        <authorList>
            <person name="Xie M."/>
            <person name="Chung C.Y.L."/>
            <person name="Li M.-W."/>
            <person name="Wong F.-L."/>
            <person name="Chan T.-F."/>
            <person name="Lam H.-M."/>
        </authorList>
    </citation>
    <scope>NUCLEOTIDE SEQUENCE [LARGE SCALE GENOMIC DNA]</scope>
    <source>
        <strain evidence="3">cv. W05</strain>
        <tissue evidence="2">Hypocotyl of etiolated seedlings</tissue>
    </source>
</reference>
<dbReference type="AlphaFoldDB" id="A0A445H9C3"/>
<accession>A0A445H9C3</accession>
<dbReference type="Proteomes" id="UP000289340">
    <property type="component" value="Chromosome 14"/>
</dbReference>
<keyword evidence="3" id="KW-1185">Reference proteome</keyword>
<name>A0A445H9C3_GLYSO</name>
<feature type="non-terminal residue" evidence="2">
    <location>
        <position position="1"/>
    </location>
</feature>
<dbReference type="EMBL" id="QZWG01000014">
    <property type="protein sequence ID" value="RZB70032.1"/>
    <property type="molecule type" value="Genomic_DNA"/>
</dbReference>
<proteinExistence type="predicted"/>
<gene>
    <name evidence="2" type="ORF">D0Y65_039375</name>
</gene>
<evidence type="ECO:0000256" key="1">
    <source>
        <dbReference type="SAM" id="MobiDB-lite"/>
    </source>
</evidence>